<proteinExistence type="predicted"/>
<name>A0A0C5W0D1_9FLAO</name>
<accession>A0A0C5W0D1</accession>
<reference evidence="1 2" key="1">
    <citation type="submission" date="2014-02" db="EMBL/GenBank/DDBJ databases">
        <authorList>
            <person name="Young C.-C."/>
            <person name="Hameed A."/>
            <person name="Huang H.-C."/>
            <person name="Shahina M."/>
        </authorList>
    </citation>
    <scope>NUCLEOTIDE SEQUENCE [LARGE SCALE GENOMIC DNA]</scope>
    <source>
        <strain evidence="1 2">CC-SAMT-1</strain>
    </source>
</reference>
<dbReference type="AlphaFoldDB" id="A0A0C5W0D1"/>
<sequence>MKTVKQELEFNFKKLNLIFLETAVLKIYAIGYSGSDIQRFLDIDEATYKIIINNLKIKYKTNDLYEMIYLSLKQGSLQRYDLVKEEVKKTALKYSGILIEGLNSGDNDIKSQIFNDYLNEIYQLFSENTTQDNLSSLCIEDTVFFKYKIIIFLKQRKTNTSEFNHSLKIIEEELITKLGVNNTFNALRRVFELNLIEKPLILKNYKSLNKNLQEIASQKIISNFFSDNSSDKKKQLIIYFDLINYYNKLEDSFLFCSY</sequence>
<dbReference type="OrthoDB" id="1457150at2"/>
<evidence type="ECO:0000313" key="2">
    <source>
        <dbReference type="Proteomes" id="UP000032229"/>
    </source>
</evidence>
<dbReference type="RefSeq" id="WP_044637267.1">
    <property type="nucleotide sequence ID" value="NZ_CP007202.1"/>
</dbReference>
<organism evidence="1 2">
    <name type="scientific">Siansivirga zeaxanthinifaciens CC-SAMT-1</name>
    <dbReference type="NCBI Taxonomy" id="1454006"/>
    <lineage>
        <taxon>Bacteria</taxon>
        <taxon>Pseudomonadati</taxon>
        <taxon>Bacteroidota</taxon>
        <taxon>Flavobacteriia</taxon>
        <taxon>Flavobacteriales</taxon>
        <taxon>Flavobacteriaceae</taxon>
        <taxon>Siansivirga</taxon>
    </lineage>
</organism>
<gene>
    <name evidence="1" type="ORF">AW14_01930</name>
</gene>
<dbReference type="Proteomes" id="UP000032229">
    <property type="component" value="Chromosome"/>
</dbReference>
<protein>
    <submittedName>
        <fullName evidence="1">Uncharacterized protein</fullName>
    </submittedName>
</protein>
<dbReference type="HOGENOM" id="CLU_1077265_0_0_10"/>
<dbReference type="EMBL" id="CP007202">
    <property type="protein sequence ID" value="AJR04721.1"/>
    <property type="molecule type" value="Genomic_DNA"/>
</dbReference>
<keyword evidence="2" id="KW-1185">Reference proteome</keyword>
<dbReference type="KEGG" id="sze:AW14_01930"/>
<evidence type="ECO:0000313" key="1">
    <source>
        <dbReference type="EMBL" id="AJR04721.1"/>
    </source>
</evidence>